<accession>A0A392MSD4</accession>
<organism evidence="1 2">
    <name type="scientific">Trifolium medium</name>
    <dbReference type="NCBI Taxonomy" id="97028"/>
    <lineage>
        <taxon>Eukaryota</taxon>
        <taxon>Viridiplantae</taxon>
        <taxon>Streptophyta</taxon>
        <taxon>Embryophyta</taxon>
        <taxon>Tracheophyta</taxon>
        <taxon>Spermatophyta</taxon>
        <taxon>Magnoliopsida</taxon>
        <taxon>eudicotyledons</taxon>
        <taxon>Gunneridae</taxon>
        <taxon>Pentapetalae</taxon>
        <taxon>rosids</taxon>
        <taxon>fabids</taxon>
        <taxon>Fabales</taxon>
        <taxon>Fabaceae</taxon>
        <taxon>Papilionoideae</taxon>
        <taxon>50 kb inversion clade</taxon>
        <taxon>NPAAA clade</taxon>
        <taxon>Hologalegina</taxon>
        <taxon>IRL clade</taxon>
        <taxon>Trifolieae</taxon>
        <taxon>Trifolium</taxon>
    </lineage>
</organism>
<comment type="caution">
    <text evidence="1">The sequence shown here is derived from an EMBL/GenBank/DDBJ whole genome shotgun (WGS) entry which is preliminary data.</text>
</comment>
<proteinExistence type="predicted"/>
<gene>
    <name evidence="1" type="ORF">A2U01_0010087</name>
</gene>
<evidence type="ECO:0000313" key="1">
    <source>
        <dbReference type="EMBL" id="MCH89194.1"/>
    </source>
</evidence>
<evidence type="ECO:0000313" key="2">
    <source>
        <dbReference type="Proteomes" id="UP000265520"/>
    </source>
</evidence>
<dbReference type="EMBL" id="LXQA010015669">
    <property type="protein sequence ID" value="MCH89194.1"/>
    <property type="molecule type" value="Genomic_DNA"/>
</dbReference>
<name>A0A392MSD4_9FABA</name>
<dbReference type="Proteomes" id="UP000265520">
    <property type="component" value="Unassembled WGS sequence"/>
</dbReference>
<keyword evidence="2" id="KW-1185">Reference proteome</keyword>
<sequence length="73" mass="7751">INFITTHLPHTIVNELVAISALKDTYGPDLCKAHITFSGETISPLREIGKVCGIGMDPIESKPSCGLPLMSAS</sequence>
<reference evidence="1 2" key="1">
    <citation type="journal article" date="2018" name="Front. Plant Sci.">
        <title>Red Clover (Trifolium pratense) and Zigzag Clover (T. medium) - A Picture of Genomic Similarities and Differences.</title>
        <authorList>
            <person name="Dluhosova J."/>
            <person name="Istvanek J."/>
            <person name="Nedelnik J."/>
            <person name="Repkova J."/>
        </authorList>
    </citation>
    <scope>NUCLEOTIDE SEQUENCE [LARGE SCALE GENOMIC DNA]</scope>
    <source>
        <strain evidence="2">cv. 10/8</strain>
        <tissue evidence="1">Leaf</tissue>
    </source>
</reference>
<feature type="non-terminal residue" evidence="1">
    <location>
        <position position="1"/>
    </location>
</feature>
<dbReference type="AlphaFoldDB" id="A0A392MSD4"/>
<protein>
    <submittedName>
        <fullName evidence="1">Uncharacterized protein</fullName>
    </submittedName>
</protein>